<dbReference type="InterPro" id="IPR036396">
    <property type="entry name" value="Cyt_P450_sf"/>
</dbReference>
<evidence type="ECO:0000256" key="6">
    <source>
        <dbReference type="ARBA" id="ARBA00023136"/>
    </source>
</evidence>
<dbReference type="InterPro" id="IPR001128">
    <property type="entry name" value="Cyt_P450"/>
</dbReference>
<dbReference type="InterPro" id="IPR002401">
    <property type="entry name" value="Cyt_P450_E_grp-I"/>
</dbReference>
<keyword evidence="5" id="KW-0560">Oxidoreductase</keyword>
<reference evidence="7 8" key="1">
    <citation type="submission" date="2020-06" db="EMBL/GenBank/DDBJ databases">
        <title>Transcriptomic and genomic resources for Thalictrum thalictroides and T. hernandezii: Facilitating candidate gene discovery in an emerging model plant lineage.</title>
        <authorList>
            <person name="Arias T."/>
            <person name="Riano-Pachon D.M."/>
            <person name="Di Stilio V.S."/>
        </authorList>
    </citation>
    <scope>NUCLEOTIDE SEQUENCE [LARGE SCALE GENOMIC DNA]</scope>
    <source>
        <strain evidence="8">cv. WT478/WT964</strain>
        <tissue evidence="7">Leaves</tissue>
    </source>
</reference>
<dbReference type="GO" id="GO:0016020">
    <property type="term" value="C:membrane"/>
    <property type="evidence" value="ECO:0007669"/>
    <property type="project" value="UniProtKB-SubCell"/>
</dbReference>
<dbReference type="EMBL" id="JABWDY010010588">
    <property type="protein sequence ID" value="KAF5200582.1"/>
    <property type="molecule type" value="Genomic_DNA"/>
</dbReference>
<dbReference type="GO" id="GO:0005506">
    <property type="term" value="F:iron ion binding"/>
    <property type="evidence" value="ECO:0007669"/>
    <property type="project" value="InterPro"/>
</dbReference>
<dbReference type="PRINTS" id="PR00385">
    <property type="entry name" value="P450"/>
</dbReference>
<evidence type="ECO:0000256" key="1">
    <source>
        <dbReference type="ARBA" id="ARBA00004167"/>
    </source>
</evidence>
<dbReference type="PRINTS" id="PR00463">
    <property type="entry name" value="EP450I"/>
</dbReference>
<dbReference type="GO" id="GO:0044550">
    <property type="term" value="P:secondary metabolite biosynthetic process"/>
    <property type="evidence" value="ECO:0007669"/>
    <property type="project" value="UniProtKB-ARBA"/>
</dbReference>
<comment type="similarity">
    <text evidence="2">Belongs to the cytochrome P450 family.</text>
</comment>
<accession>A0A7J6WWX7</accession>
<dbReference type="GO" id="GO:0004497">
    <property type="term" value="F:monooxygenase activity"/>
    <property type="evidence" value="ECO:0007669"/>
    <property type="project" value="InterPro"/>
</dbReference>
<keyword evidence="4" id="KW-1133">Transmembrane helix</keyword>
<name>A0A7J6WWX7_THATH</name>
<dbReference type="Proteomes" id="UP000554482">
    <property type="component" value="Unassembled WGS sequence"/>
</dbReference>
<dbReference type="PANTHER" id="PTHR47956">
    <property type="entry name" value="CYTOCHROME P450 71B11-RELATED"/>
    <property type="match status" value="1"/>
</dbReference>
<dbReference type="GO" id="GO:0020037">
    <property type="term" value="F:heme binding"/>
    <property type="evidence" value="ECO:0007669"/>
    <property type="project" value="InterPro"/>
</dbReference>
<sequence length="258" mass="29577">MNMLGSFTATDFFPYFGWIIDVFTGHSRRLEKCFHAFDNFYQQVIDEHLDPQRIKPEQEDIIDVLIRLQNEQSGAVSLTVSHIKAILMNIFLGGVDTAAITMVWGMTELALNPEVMKKTQEEIRSYVGNKGKVEESDIDKLEYFKMVVKETLRMHPPSIFLIPRETMNHCKVNGYDIYPKTRALVNVWAIARNGEYWENSDEFTPESNFTRNSCFLLLTMASGHDDVLGAINVRLNGEKFSDEYGYVSGVKTVPKELN</sequence>
<keyword evidence="3" id="KW-0812">Transmembrane</keyword>
<dbReference type="Pfam" id="PF00067">
    <property type="entry name" value="p450"/>
    <property type="match status" value="1"/>
</dbReference>
<evidence type="ECO:0000256" key="5">
    <source>
        <dbReference type="ARBA" id="ARBA00023002"/>
    </source>
</evidence>
<protein>
    <submittedName>
        <fullName evidence="7">Cytochrome p450</fullName>
    </submittedName>
</protein>
<comment type="subcellular location">
    <subcellularLocation>
        <location evidence="1">Membrane</location>
        <topology evidence="1">Single-pass membrane protein</topology>
    </subcellularLocation>
</comment>
<keyword evidence="8" id="KW-1185">Reference proteome</keyword>
<organism evidence="7 8">
    <name type="scientific">Thalictrum thalictroides</name>
    <name type="common">Rue-anemone</name>
    <name type="synonym">Anemone thalictroides</name>
    <dbReference type="NCBI Taxonomy" id="46969"/>
    <lineage>
        <taxon>Eukaryota</taxon>
        <taxon>Viridiplantae</taxon>
        <taxon>Streptophyta</taxon>
        <taxon>Embryophyta</taxon>
        <taxon>Tracheophyta</taxon>
        <taxon>Spermatophyta</taxon>
        <taxon>Magnoliopsida</taxon>
        <taxon>Ranunculales</taxon>
        <taxon>Ranunculaceae</taxon>
        <taxon>Thalictroideae</taxon>
        <taxon>Thalictrum</taxon>
    </lineage>
</organism>
<dbReference type="AlphaFoldDB" id="A0A7J6WWX7"/>
<evidence type="ECO:0000256" key="4">
    <source>
        <dbReference type="ARBA" id="ARBA00022989"/>
    </source>
</evidence>
<dbReference type="InterPro" id="IPR050193">
    <property type="entry name" value="Cytochrome_P450_71"/>
</dbReference>
<dbReference type="OrthoDB" id="2789670at2759"/>
<dbReference type="Gene3D" id="1.10.630.10">
    <property type="entry name" value="Cytochrome P450"/>
    <property type="match status" value="1"/>
</dbReference>
<dbReference type="PANTHER" id="PTHR47956:SF5">
    <property type="entry name" value="CYTOCHROME P450 71B25-RELATED"/>
    <property type="match status" value="1"/>
</dbReference>
<evidence type="ECO:0000256" key="3">
    <source>
        <dbReference type="ARBA" id="ARBA00022692"/>
    </source>
</evidence>
<comment type="caution">
    <text evidence="7">The sequence shown here is derived from an EMBL/GenBank/DDBJ whole genome shotgun (WGS) entry which is preliminary data.</text>
</comment>
<dbReference type="SUPFAM" id="SSF48264">
    <property type="entry name" value="Cytochrome P450"/>
    <property type="match status" value="1"/>
</dbReference>
<keyword evidence="6" id="KW-0472">Membrane</keyword>
<proteinExistence type="inferred from homology"/>
<evidence type="ECO:0000313" key="8">
    <source>
        <dbReference type="Proteomes" id="UP000554482"/>
    </source>
</evidence>
<gene>
    <name evidence="7" type="ORF">FRX31_009835</name>
</gene>
<dbReference type="GO" id="GO:0016705">
    <property type="term" value="F:oxidoreductase activity, acting on paired donors, with incorporation or reduction of molecular oxygen"/>
    <property type="evidence" value="ECO:0007669"/>
    <property type="project" value="InterPro"/>
</dbReference>
<evidence type="ECO:0000256" key="2">
    <source>
        <dbReference type="ARBA" id="ARBA00010617"/>
    </source>
</evidence>
<evidence type="ECO:0000313" key="7">
    <source>
        <dbReference type="EMBL" id="KAF5200582.1"/>
    </source>
</evidence>